<protein>
    <submittedName>
        <fullName evidence="2">Uncharacterized protein</fullName>
    </submittedName>
</protein>
<proteinExistence type="predicted"/>
<feature type="compositionally biased region" description="Polar residues" evidence="1">
    <location>
        <begin position="316"/>
        <end position="325"/>
    </location>
</feature>
<feature type="region of interest" description="Disordered" evidence="1">
    <location>
        <begin position="268"/>
        <end position="403"/>
    </location>
</feature>
<dbReference type="OrthoDB" id="3243413at2759"/>
<organism evidence="2 3">
    <name type="scientific">Armillaria gallica</name>
    <name type="common">Bulbous honey fungus</name>
    <name type="synonym">Armillaria bulbosa</name>
    <dbReference type="NCBI Taxonomy" id="47427"/>
    <lineage>
        <taxon>Eukaryota</taxon>
        <taxon>Fungi</taxon>
        <taxon>Dikarya</taxon>
        <taxon>Basidiomycota</taxon>
        <taxon>Agaricomycotina</taxon>
        <taxon>Agaricomycetes</taxon>
        <taxon>Agaricomycetidae</taxon>
        <taxon>Agaricales</taxon>
        <taxon>Marasmiineae</taxon>
        <taxon>Physalacriaceae</taxon>
        <taxon>Armillaria</taxon>
    </lineage>
</organism>
<sequence>MGDADYFTVSKPYPLHFEWDQEKDIIKHVRWIAACIDSPKKLYAFHYKPSAPSMIIVEIEKNCSKKRETLLGEHRWKEFLLAPSEDEREYISQIFPCLHSTDLALRNDGWHRVSIRGIWFKGWSPARCKDIMHPYPTTHHCTPPFEDRTNRALCRPLPNSFLKFRMMSKSAAKPTSGASIPNAQGERAQNPGDPKTPNDPPGLRPQDDTNAGEAPEQYEEDEYDEAVENIWEQNMKSTQSAPICPVHDRVCKKAICDAYDKLLRKIKKEENDAKKDAKKKEKFDAWRQKTKERKSQRGRTGEEKKTDDKGSDDNNKTSATSNDQSRGNDDDSTGDQGQSDGNYKKFTPSSGQSWADEVEQELGGEGNKSYGTVSASLADGSRPPSPDPTLTAEVEEEEVDPWD</sequence>
<evidence type="ECO:0000313" key="2">
    <source>
        <dbReference type="EMBL" id="PBL00652.1"/>
    </source>
</evidence>
<evidence type="ECO:0000256" key="1">
    <source>
        <dbReference type="SAM" id="MobiDB-lite"/>
    </source>
</evidence>
<feature type="compositionally biased region" description="Basic and acidic residues" evidence="1">
    <location>
        <begin position="268"/>
        <end position="315"/>
    </location>
</feature>
<dbReference type="OMA" id="VENIWEQ"/>
<dbReference type="AlphaFoldDB" id="A0A2H3DZN5"/>
<dbReference type="EMBL" id="KZ293646">
    <property type="protein sequence ID" value="PBL00652.1"/>
    <property type="molecule type" value="Genomic_DNA"/>
</dbReference>
<dbReference type="Proteomes" id="UP000217790">
    <property type="component" value="Unassembled WGS sequence"/>
</dbReference>
<reference evidence="3" key="1">
    <citation type="journal article" date="2017" name="Nat. Ecol. Evol.">
        <title>Genome expansion and lineage-specific genetic innovations in the forest pathogenic fungi Armillaria.</title>
        <authorList>
            <person name="Sipos G."/>
            <person name="Prasanna A.N."/>
            <person name="Walter M.C."/>
            <person name="O'Connor E."/>
            <person name="Balint B."/>
            <person name="Krizsan K."/>
            <person name="Kiss B."/>
            <person name="Hess J."/>
            <person name="Varga T."/>
            <person name="Slot J."/>
            <person name="Riley R."/>
            <person name="Boka B."/>
            <person name="Rigling D."/>
            <person name="Barry K."/>
            <person name="Lee J."/>
            <person name="Mihaltcheva S."/>
            <person name="LaButti K."/>
            <person name="Lipzen A."/>
            <person name="Waldron R."/>
            <person name="Moloney N.M."/>
            <person name="Sperisen C."/>
            <person name="Kredics L."/>
            <person name="Vagvoelgyi C."/>
            <person name="Patrignani A."/>
            <person name="Fitzpatrick D."/>
            <person name="Nagy I."/>
            <person name="Doyle S."/>
            <person name="Anderson J.B."/>
            <person name="Grigoriev I.V."/>
            <person name="Gueldener U."/>
            <person name="Muensterkoetter M."/>
            <person name="Nagy L.G."/>
        </authorList>
    </citation>
    <scope>NUCLEOTIDE SEQUENCE [LARGE SCALE GENOMIC DNA]</scope>
    <source>
        <strain evidence="3">Ar21-2</strain>
    </source>
</reference>
<accession>A0A2H3DZN5</accession>
<evidence type="ECO:0000313" key="3">
    <source>
        <dbReference type="Proteomes" id="UP000217790"/>
    </source>
</evidence>
<name>A0A2H3DZN5_ARMGA</name>
<dbReference type="InParanoid" id="A0A2H3DZN5"/>
<feature type="region of interest" description="Disordered" evidence="1">
    <location>
        <begin position="172"/>
        <end position="223"/>
    </location>
</feature>
<feature type="compositionally biased region" description="Acidic residues" evidence="1">
    <location>
        <begin position="393"/>
        <end position="403"/>
    </location>
</feature>
<keyword evidence="3" id="KW-1185">Reference proteome</keyword>
<gene>
    <name evidence="2" type="ORF">ARMGADRAFT_1006798</name>
</gene>